<comment type="caution">
    <text evidence="1">The sequence shown here is derived from an EMBL/GenBank/DDBJ whole genome shotgun (WGS) entry which is preliminary data.</text>
</comment>
<protein>
    <submittedName>
        <fullName evidence="1">Uncharacterized protein</fullName>
    </submittedName>
</protein>
<evidence type="ECO:0000313" key="2">
    <source>
        <dbReference type="Proteomes" id="UP001642484"/>
    </source>
</evidence>
<sequence>MTCILPGQGRPQKENMDTRSELFWWTGASFKPLRGMMLTKAALLWGILPGEVVRALQPGRVWHSGRVTGDLTVLPVVTQGPSQRYWILQNADHCGHFLLDFGSTRWLLKVISAICDGT</sequence>
<organism evidence="1 2">
    <name type="scientific">Durusdinium trenchii</name>
    <dbReference type="NCBI Taxonomy" id="1381693"/>
    <lineage>
        <taxon>Eukaryota</taxon>
        <taxon>Sar</taxon>
        <taxon>Alveolata</taxon>
        <taxon>Dinophyceae</taxon>
        <taxon>Suessiales</taxon>
        <taxon>Symbiodiniaceae</taxon>
        <taxon>Durusdinium</taxon>
    </lineage>
</organism>
<name>A0ABP0K3K6_9DINO</name>
<accession>A0ABP0K3K6</accession>
<evidence type="ECO:0000313" key="1">
    <source>
        <dbReference type="EMBL" id="CAK9021233.1"/>
    </source>
</evidence>
<proteinExistence type="predicted"/>
<gene>
    <name evidence="1" type="ORF">CCMP2556_LOCUS14387</name>
</gene>
<dbReference type="Proteomes" id="UP001642484">
    <property type="component" value="Unassembled WGS sequence"/>
</dbReference>
<reference evidence="1 2" key="1">
    <citation type="submission" date="2024-02" db="EMBL/GenBank/DDBJ databases">
        <authorList>
            <person name="Chen Y."/>
            <person name="Shah S."/>
            <person name="Dougan E. K."/>
            <person name="Thang M."/>
            <person name="Chan C."/>
        </authorList>
    </citation>
    <scope>NUCLEOTIDE SEQUENCE [LARGE SCALE GENOMIC DNA]</scope>
</reference>
<dbReference type="EMBL" id="CAXAMN010007335">
    <property type="protein sequence ID" value="CAK9021233.1"/>
    <property type="molecule type" value="Genomic_DNA"/>
</dbReference>
<keyword evidence="2" id="KW-1185">Reference proteome</keyword>